<name>I0R6I6_9FIRM</name>
<feature type="non-terminal residue" evidence="1">
    <location>
        <position position="1"/>
    </location>
</feature>
<gene>
    <name evidence="1" type="ORF">HMPREF9970_1295</name>
</gene>
<reference evidence="1 2" key="1">
    <citation type="submission" date="2012-03" db="EMBL/GenBank/DDBJ databases">
        <authorList>
            <person name="Durkin A.S."/>
            <person name="McCorrison J."/>
            <person name="Torralba M."/>
            <person name="Gillis M."/>
            <person name="Methe B."/>
            <person name="Sutton G."/>
            <person name="Nelson K.E."/>
        </authorList>
    </citation>
    <scope>NUCLEOTIDE SEQUENCE [LARGE SCALE GENOMIC DNA]</scope>
    <source>
        <strain evidence="1 2">F0468</strain>
    </source>
</reference>
<dbReference type="EMBL" id="AJGH01000089">
    <property type="protein sequence ID" value="EIC95294.1"/>
    <property type="molecule type" value="Genomic_DNA"/>
</dbReference>
<dbReference type="Proteomes" id="UP000005039">
    <property type="component" value="Unassembled WGS sequence"/>
</dbReference>
<comment type="caution">
    <text evidence="1">The sequence shown here is derived from an EMBL/GenBank/DDBJ whole genome shotgun (WGS) entry which is preliminary data.</text>
</comment>
<accession>I0R6I6</accession>
<sequence length="71" mass="8727">QTEEIKWLESKKEWKGLKSIGMEEKTIIRGEERKKNIVLYKQFERRYRVIFKVGERTLECREYALAFRCNI</sequence>
<dbReference type="PATRIC" id="fig|1095750.3.peg.1912"/>
<evidence type="ECO:0000313" key="1">
    <source>
        <dbReference type="EMBL" id="EIC95294.1"/>
    </source>
</evidence>
<protein>
    <submittedName>
        <fullName evidence="1">Uncharacterized protein</fullName>
    </submittedName>
</protein>
<evidence type="ECO:0000313" key="2">
    <source>
        <dbReference type="Proteomes" id="UP000005039"/>
    </source>
</evidence>
<proteinExistence type="predicted"/>
<keyword evidence="2" id="KW-1185">Reference proteome</keyword>
<organism evidence="1 2">
    <name type="scientific">Lachnoanaerobaculum saburreum F0468</name>
    <dbReference type="NCBI Taxonomy" id="1095750"/>
    <lineage>
        <taxon>Bacteria</taxon>
        <taxon>Bacillati</taxon>
        <taxon>Bacillota</taxon>
        <taxon>Clostridia</taxon>
        <taxon>Lachnospirales</taxon>
        <taxon>Lachnospiraceae</taxon>
        <taxon>Lachnoanaerobaculum</taxon>
    </lineage>
</organism>
<dbReference type="AlphaFoldDB" id="I0R6I6"/>